<evidence type="ECO:0000313" key="2">
    <source>
        <dbReference type="EMBL" id="UXP31140.1"/>
    </source>
</evidence>
<protein>
    <submittedName>
        <fullName evidence="2">Uncharacterized protein</fullName>
    </submittedName>
</protein>
<keyword evidence="1" id="KW-1133">Transmembrane helix</keyword>
<name>A0ABY6CS73_9BACT</name>
<dbReference type="EMBL" id="CP106679">
    <property type="protein sequence ID" value="UXP31140.1"/>
    <property type="molecule type" value="Genomic_DNA"/>
</dbReference>
<accession>A0ABY6CS73</accession>
<organism evidence="2 3">
    <name type="scientific">Reichenbachiella agarivorans</name>
    <dbReference type="NCBI Taxonomy" id="2979464"/>
    <lineage>
        <taxon>Bacteria</taxon>
        <taxon>Pseudomonadati</taxon>
        <taxon>Bacteroidota</taxon>
        <taxon>Cytophagia</taxon>
        <taxon>Cytophagales</taxon>
        <taxon>Reichenbachiellaceae</taxon>
        <taxon>Reichenbachiella</taxon>
    </lineage>
</organism>
<feature type="transmembrane region" description="Helical" evidence="1">
    <location>
        <begin position="7"/>
        <end position="26"/>
    </location>
</feature>
<keyword evidence="3" id="KW-1185">Reference proteome</keyword>
<dbReference type="RefSeq" id="WP_262308584.1">
    <property type="nucleotide sequence ID" value="NZ_CP106679.1"/>
</dbReference>
<sequence length="121" mass="14211">MKNIKNIPTIAVLLAMYAIAMVSMYSHQYQDFLVPNEYGQHRYVSYGEIHFTHTVPVEYITSAQTAPSYRLTDGNETHLWGILVAHAFRFKSLFSRLMVDMLYICVEHNKAVLLYPFHFFW</sequence>
<proteinExistence type="predicted"/>
<keyword evidence="1" id="KW-0812">Transmembrane</keyword>
<gene>
    <name evidence="2" type="ORF">N6H18_12355</name>
</gene>
<evidence type="ECO:0000313" key="3">
    <source>
        <dbReference type="Proteomes" id="UP001065174"/>
    </source>
</evidence>
<evidence type="ECO:0000256" key="1">
    <source>
        <dbReference type="SAM" id="Phobius"/>
    </source>
</evidence>
<reference evidence="2" key="1">
    <citation type="submission" date="2022-09" db="EMBL/GenBank/DDBJ databases">
        <title>Comparative genomics and taxonomic characterization of three novel marine species of genus Reichenbachiella exhibiting antioxidant and polysaccharide degradation activities.</title>
        <authorList>
            <person name="Muhammad N."/>
            <person name="Lee Y.-J."/>
            <person name="Ko J."/>
            <person name="Kim S.-G."/>
        </authorList>
    </citation>
    <scope>NUCLEOTIDE SEQUENCE</scope>
    <source>
        <strain evidence="2">BKB1-1</strain>
    </source>
</reference>
<keyword evidence="1" id="KW-0472">Membrane</keyword>
<dbReference type="Proteomes" id="UP001065174">
    <property type="component" value="Chromosome"/>
</dbReference>